<dbReference type="PANTHER" id="PTHR37292:SF2">
    <property type="entry name" value="DUF262 DOMAIN-CONTAINING PROTEIN"/>
    <property type="match status" value="1"/>
</dbReference>
<accession>A0A1X0B447</accession>
<evidence type="ECO:0000256" key="1">
    <source>
        <dbReference type="SAM" id="MobiDB-lite"/>
    </source>
</evidence>
<dbReference type="InterPro" id="IPR004919">
    <property type="entry name" value="GmrSD_N"/>
</dbReference>
<evidence type="ECO:0000259" key="2">
    <source>
        <dbReference type="Pfam" id="PF03235"/>
    </source>
</evidence>
<dbReference type="AlphaFoldDB" id="A0A1X0B447"/>
<dbReference type="PANTHER" id="PTHR37292">
    <property type="entry name" value="VNG6097C"/>
    <property type="match status" value="1"/>
</dbReference>
<protein>
    <recommendedName>
        <fullName evidence="2">GmrSD restriction endonucleases N-terminal domain-containing protein</fullName>
    </recommendedName>
</protein>
<keyword evidence="4" id="KW-1185">Reference proteome</keyword>
<proteinExistence type="predicted"/>
<dbReference type="Proteomes" id="UP000192448">
    <property type="component" value="Unassembled WGS sequence"/>
</dbReference>
<evidence type="ECO:0000313" key="3">
    <source>
        <dbReference type="EMBL" id="ORA37111.1"/>
    </source>
</evidence>
<feature type="region of interest" description="Disordered" evidence="1">
    <location>
        <begin position="518"/>
        <end position="539"/>
    </location>
</feature>
<name>A0A1X0B447_9MYCO</name>
<feature type="domain" description="GmrSD restriction endonucleases N-terminal" evidence="2">
    <location>
        <begin position="8"/>
        <end position="202"/>
    </location>
</feature>
<reference evidence="3 4" key="1">
    <citation type="submission" date="2017-02" db="EMBL/GenBank/DDBJ databases">
        <title>The new phylogeny of genus Mycobacterium.</title>
        <authorList>
            <person name="Tortoli E."/>
            <person name="Trovato A."/>
            <person name="Cirillo D.M."/>
        </authorList>
    </citation>
    <scope>NUCLEOTIDE SEQUENCE [LARGE SCALE GENOMIC DNA]</scope>
    <source>
        <strain evidence="3 4">RW6</strain>
    </source>
</reference>
<feature type="compositionally biased region" description="Acidic residues" evidence="1">
    <location>
        <begin position="525"/>
        <end position="539"/>
    </location>
</feature>
<sequence>MTQLASRVLSGDIVLPEFQRPFVWKRHQIIELLDSIYRNYPIGSLLLWESTSSLTSKRSIAGLDIADRSPTYPWNYLLDGQQRLSTVCGVLYWTPDTKNSVWNVAFDLKKKEFFHTDTLDDLPLHQIPMRRLPDPSAYWSALATLTDQNLKDSAKLLFDRFTDYIVPLVTLGDMSLHDVAPIFERINSTGTRLTIFDLMRAATWSTTFDLGKSVEDLRAAIEPKRFAGLDEKVYLRALSASAGGSFNVESIDDLRSKDSETLVSAVSTTEASSKLACDFLTTQVGVPRYEALPYANQFAVLCEIFRLVPSPSAVQVSDIRHWFWRTTLSGYFGGWNTGQMTGDSDTIRAWATDGKTALDIGTVTSNARLWRTKTFRANSATAKMLALMLAAARPEDLISGQAIDIDKSLAWSNDKEFHHFFPQAYLKGSGKGSPHLVSNIVLLTSSSNIAIRDKAPSAYLQEIIDRDGRAALVSRLESNLVSEEALEAALADNYDGFLTARSATLQARALQLCGEKPDAFQESGADPEEVQDSDEELLL</sequence>
<evidence type="ECO:0000313" key="4">
    <source>
        <dbReference type="Proteomes" id="UP000192448"/>
    </source>
</evidence>
<comment type="caution">
    <text evidence="3">The sequence shown here is derived from an EMBL/GenBank/DDBJ whole genome shotgun (WGS) entry which is preliminary data.</text>
</comment>
<dbReference type="EMBL" id="MVHF01000007">
    <property type="protein sequence ID" value="ORA37111.1"/>
    <property type="molecule type" value="Genomic_DNA"/>
</dbReference>
<organism evidence="3 4">
    <name type="scientific">Mycobacterium aquaticum</name>
    <dbReference type="NCBI Taxonomy" id="1927124"/>
    <lineage>
        <taxon>Bacteria</taxon>
        <taxon>Bacillati</taxon>
        <taxon>Actinomycetota</taxon>
        <taxon>Actinomycetes</taxon>
        <taxon>Mycobacteriales</taxon>
        <taxon>Mycobacteriaceae</taxon>
        <taxon>Mycobacterium</taxon>
    </lineage>
</organism>
<dbReference type="STRING" id="1927124.BST13_09515"/>
<gene>
    <name evidence="3" type="ORF">BST13_09515</name>
</gene>
<dbReference type="Pfam" id="PF03235">
    <property type="entry name" value="GmrSD_N"/>
    <property type="match status" value="1"/>
</dbReference>